<dbReference type="InterPro" id="IPR013320">
    <property type="entry name" value="ConA-like_dom_sf"/>
</dbReference>
<dbReference type="GO" id="GO:0004553">
    <property type="term" value="F:hydrolase activity, hydrolyzing O-glycosyl compounds"/>
    <property type="evidence" value="ECO:0007669"/>
    <property type="project" value="InterPro"/>
</dbReference>
<dbReference type="PROSITE" id="PS51762">
    <property type="entry name" value="GH16_2"/>
    <property type="match status" value="1"/>
</dbReference>
<evidence type="ECO:0000256" key="2">
    <source>
        <dbReference type="SAM" id="SignalP"/>
    </source>
</evidence>
<dbReference type="AlphaFoldDB" id="A0A2R4SWM2"/>
<keyword evidence="5" id="KW-1185">Reference proteome</keyword>
<dbReference type="EMBL" id="CP026304">
    <property type="protein sequence ID" value="AVZ71269.1"/>
    <property type="molecule type" value="Genomic_DNA"/>
</dbReference>
<dbReference type="InterPro" id="IPR000757">
    <property type="entry name" value="Beta-glucanase-like"/>
</dbReference>
<feature type="chain" id="PRO_5038436227" description="GH16 domain-containing protein" evidence="2">
    <location>
        <begin position="27"/>
        <end position="273"/>
    </location>
</feature>
<evidence type="ECO:0000313" key="4">
    <source>
        <dbReference type="EMBL" id="AVZ71269.1"/>
    </source>
</evidence>
<dbReference type="Pfam" id="PF00722">
    <property type="entry name" value="Glyco_hydro_16"/>
    <property type="match status" value="1"/>
</dbReference>
<dbReference type="GO" id="GO:0005975">
    <property type="term" value="P:carbohydrate metabolic process"/>
    <property type="evidence" value="ECO:0007669"/>
    <property type="project" value="InterPro"/>
</dbReference>
<name>A0A2R4SWM2_9ACTN</name>
<proteinExistence type="inferred from homology"/>
<organism evidence="4 5">
    <name type="scientific">Streptomyces lunaelactis</name>
    <dbReference type="NCBI Taxonomy" id="1535768"/>
    <lineage>
        <taxon>Bacteria</taxon>
        <taxon>Bacillati</taxon>
        <taxon>Actinomycetota</taxon>
        <taxon>Actinomycetes</taxon>
        <taxon>Kitasatosporales</taxon>
        <taxon>Streptomycetaceae</taxon>
        <taxon>Streptomyces</taxon>
    </lineage>
</organism>
<evidence type="ECO:0000313" key="5">
    <source>
        <dbReference type="Proteomes" id="UP000244201"/>
    </source>
</evidence>
<dbReference type="PANTHER" id="PTHR10963">
    <property type="entry name" value="GLYCOSYL HYDROLASE-RELATED"/>
    <property type="match status" value="1"/>
</dbReference>
<dbReference type="OrthoDB" id="4455781at2"/>
<dbReference type="InterPro" id="IPR050546">
    <property type="entry name" value="Glycosyl_Hydrlase_16"/>
</dbReference>
<feature type="domain" description="GH16" evidence="3">
    <location>
        <begin position="25"/>
        <end position="273"/>
    </location>
</feature>
<protein>
    <recommendedName>
        <fullName evidence="3">GH16 domain-containing protein</fullName>
    </recommendedName>
</protein>
<dbReference type="RefSeq" id="WP_108146961.1">
    <property type="nucleotide sequence ID" value="NZ_CP026304.1"/>
</dbReference>
<comment type="similarity">
    <text evidence="1">Belongs to the glycosyl hydrolase 16 family.</text>
</comment>
<dbReference type="CDD" id="cd08023">
    <property type="entry name" value="GH16_laminarinase_like"/>
    <property type="match status" value="1"/>
</dbReference>
<evidence type="ECO:0000259" key="3">
    <source>
        <dbReference type="PROSITE" id="PS51762"/>
    </source>
</evidence>
<evidence type="ECO:0000256" key="1">
    <source>
        <dbReference type="ARBA" id="ARBA00006865"/>
    </source>
</evidence>
<dbReference type="PANTHER" id="PTHR10963:SF55">
    <property type="entry name" value="GLYCOSIDE HYDROLASE FAMILY 16 PROTEIN"/>
    <property type="match status" value="1"/>
</dbReference>
<dbReference type="Proteomes" id="UP000244201">
    <property type="component" value="Chromosome"/>
</dbReference>
<sequence length="273" mass="30529">MTAGPAARVWQAVAACLLMLATACGSGTMAPSPPAAGTWRLVFYDDFDGSKLDTDRWVTCYDWNEDGCTNNGNDEVQWYLPGQVSVGGGHLTLSAERRTTKGSDGKAYPWTSGMITTGRDHWDGRPRRTFTYGYFEAAIRIPPEAGMFPAFWMMPASRYTPPELDIMESFETTQQAEMSVHWRDREGAEQREGGAYGPVDFPAGYHVFGLLWEPDGLTWYVDDVKRFRVTDPARIPNVPMEVLINLAVGVPDPPPPSVDSARMRVDWVRVWQH</sequence>
<dbReference type="KEGG" id="slk:SLUN_02490"/>
<dbReference type="SUPFAM" id="SSF49899">
    <property type="entry name" value="Concanavalin A-like lectins/glucanases"/>
    <property type="match status" value="1"/>
</dbReference>
<keyword evidence="2" id="KW-0732">Signal</keyword>
<gene>
    <name evidence="4" type="ORF">SLUN_02490</name>
</gene>
<feature type="signal peptide" evidence="2">
    <location>
        <begin position="1"/>
        <end position="26"/>
    </location>
</feature>
<reference evidence="4 5" key="1">
    <citation type="submission" date="2018-01" db="EMBL/GenBank/DDBJ databases">
        <title>Complete genome sequence of Streptomyces lunaelactis MM109T, a Ferroverdin A producer isolated from cave moonmilk deposits.</title>
        <authorList>
            <person name="Naome A."/>
            <person name="Martinet L."/>
            <person name="Maciejewska M."/>
            <person name="Anderssen S."/>
            <person name="Adam D."/>
            <person name="Tenconi E."/>
            <person name="Deflandre B."/>
            <person name="Arguelles-Arias A."/>
            <person name="Calusinska M."/>
            <person name="Copieters W."/>
            <person name="Karim L."/>
            <person name="Hanikenne M."/>
            <person name="Baurain D."/>
            <person name="van Wezel G."/>
            <person name="Smargiasso N."/>
            <person name="de Pauw E."/>
            <person name="Delfosse P."/>
            <person name="Rigali S."/>
        </authorList>
    </citation>
    <scope>NUCLEOTIDE SEQUENCE [LARGE SCALE GENOMIC DNA]</scope>
    <source>
        <strain evidence="4 5">MM109</strain>
    </source>
</reference>
<dbReference type="Gene3D" id="2.60.120.200">
    <property type="match status" value="1"/>
</dbReference>
<accession>A0A2R4SWM2</accession>
<dbReference type="GeneID" id="55654142"/>